<gene>
    <name evidence="2" type="ORF">L798_10167</name>
</gene>
<name>A0A067R1J7_ZOONE</name>
<evidence type="ECO:0000313" key="2">
    <source>
        <dbReference type="EMBL" id="KDR15854.1"/>
    </source>
</evidence>
<feature type="region of interest" description="Disordered" evidence="1">
    <location>
        <begin position="62"/>
        <end position="86"/>
    </location>
</feature>
<sequence>MGRHPLIPAAVPDLGPVPSSRLLLVAVFAAALLSLFSSGNSRGVAALSFPIPVIAAPEPATYDVDQEEEHRANSREKESSRLGEEEVTKLKQRILEGLGLTRTPDASKMNVSQEEYARMYAVYLRSVDDNRRRRQREQRQEMEHERLGGVTAQRFYSFTHAGKYFVF</sequence>
<organism evidence="2 3">
    <name type="scientific">Zootermopsis nevadensis</name>
    <name type="common">Dampwood termite</name>
    <dbReference type="NCBI Taxonomy" id="136037"/>
    <lineage>
        <taxon>Eukaryota</taxon>
        <taxon>Metazoa</taxon>
        <taxon>Ecdysozoa</taxon>
        <taxon>Arthropoda</taxon>
        <taxon>Hexapoda</taxon>
        <taxon>Insecta</taxon>
        <taxon>Pterygota</taxon>
        <taxon>Neoptera</taxon>
        <taxon>Polyneoptera</taxon>
        <taxon>Dictyoptera</taxon>
        <taxon>Blattodea</taxon>
        <taxon>Blattoidea</taxon>
        <taxon>Termitoidae</taxon>
        <taxon>Termopsidae</taxon>
        <taxon>Zootermopsis</taxon>
    </lineage>
</organism>
<dbReference type="AlphaFoldDB" id="A0A067R1J7"/>
<feature type="compositionally biased region" description="Basic and acidic residues" evidence="1">
    <location>
        <begin position="68"/>
        <end position="86"/>
    </location>
</feature>
<evidence type="ECO:0000256" key="1">
    <source>
        <dbReference type="SAM" id="MobiDB-lite"/>
    </source>
</evidence>
<keyword evidence="3" id="KW-1185">Reference proteome</keyword>
<dbReference type="Gene3D" id="2.60.120.970">
    <property type="match status" value="1"/>
</dbReference>
<accession>A0A067R1J7</accession>
<protein>
    <submittedName>
        <fullName evidence="2">Uncharacterized protein</fullName>
    </submittedName>
</protein>
<dbReference type="EMBL" id="KK852812">
    <property type="protein sequence ID" value="KDR15854.1"/>
    <property type="molecule type" value="Genomic_DNA"/>
</dbReference>
<dbReference type="STRING" id="136037.A0A067R1J7"/>
<dbReference type="InParanoid" id="A0A067R1J7"/>
<evidence type="ECO:0000313" key="3">
    <source>
        <dbReference type="Proteomes" id="UP000027135"/>
    </source>
</evidence>
<proteinExistence type="predicted"/>
<reference evidence="2 3" key="1">
    <citation type="journal article" date="2014" name="Nat. Commun.">
        <title>Molecular traces of alternative social organization in a termite genome.</title>
        <authorList>
            <person name="Terrapon N."/>
            <person name="Li C."/>
            <person name="Robertson H.M."/>
            <person name="Ji L."/>
            <person name="Meng X."/>
            <person name="Booth W."/>
            <person name="Chen Z."/>
            <person name="Childers C.P."/>
            <person name="Glastad K.M."/>
            <person name="Gokhale K."/>
            <person name="Gowin J."/>
            <person name="Gronenberg W."/>
            <person name="Hermansen R.A."/>
            <person name="Hu H."/>
            <person name="Hunt B.G."/>
            <person name="Huylmans A.K."/>
            <person name="Khalil S.M."/>
            <person name="Mitchell R.D."/>
            <person name="Munoz-Torres M.C."/>
            <person name="Mustard J.A."/>
            <person name="Pan H."/>
            <person name="Reese J.T."/>
            <person name="Scharf M.E."/>
            <person name="Sun F."/>
            <person name="Vogel H."/>
            <person name="Xiao J."/>
            <person name="Yang W."/>
            <person name="Yang Z."/>
            <person name="Yang Z."/>
            <person name="Zhou J."/>
            <person name="Zhu J."/>
            <person name="Brent C.S."/>
            <person name="Elsik C.G."/>
            <person name="Goodisman M.A."/>
            <person name="Liberles D.A."/>
            <person name="Roe R.M."/>
            <person name="Vargo E.L."/>
            <person name="Vilcinskas A."/>
            <person name="Wang J."/>
            <person name="Bornberg-Bauer E."/>
            <person name="Korb J."/>
            <person name="Zhang G."/>
            <person name="Liebig J."/>
        </authorList>
    </citation>
    <scope>NUCLEOTIDE SEQUENCE [LARGE SCALE GENOMIC DNA]</scope>
    <source>
        <tissue evidence="2">Whole organism</tissue>
    </source>
</reference>
<dbReference type="Proteomes" id="UP000027135">
    <property type="component" value="Unassembled WGS sequence"/>
</dbReference>